<protein>
    <submittedName>
        <fullName evidence="3">Putative zinc ribbon protein</fullName>
    </submittedName>
</protein>
<feature type="domain" description="Probable zinc-binding" evidence="2">
    <location>
        <begin position="2"/>
        <end position="49"/>
    </location>
</feature>
<evidence type="ECO:0000313" key="4">
    <source>
        <dbReference type="Proteomes" id="UP000248132"/>
    </source>
</evidence>
<reference evidence="3 4" key="1">
    <citation type="submission" date="2018-06" db="EMBL/GenBank/DDBJ databases">
        <title>Genomic Encyclopedia of Type Strains, Phase I: the one thousand microbial genomes (KMG-I) project.</title>
        <authorList>
            <person name="Kyrpides N."/>
        </authorList>
    </citation>
    <scope>NUCLEOTIDE SEQUENCE [LARGE SCALE GENOMIC DNA]</scope>
    <source>
        <strain evidence="3 4">DSM 19573</strain>
    </source>
</reference>
<feature type="region of interest" description="Disordered" evidence="1">
    <location>
        <begin position="42"/>
        <end position="71"/>
    </location>
</feature>
<dbReference type="RefSeq" id="WP_110462072.1">
    <property type="nucleotide sequence ID" value="NZ_QKMR01000011.1"/>
</dbReference>
<evidence type="ECO:0000313" key="3">
    <source>
        <dbReference type="EMBL" id="PYG87368.1"/>
    </source>
</evidence>
<dbReference type="OrthoDB" id="5505402at2"/>
<feature type="compositionally biased region" description="Low complexity" evidence="1">
    <location>
        <begin position="62"/>
        <end position="71"/>
    </location>
</feature>
<sequence length="71" mass="8154">MADKVLTCKDCNAEFTFTENEQAFYKEKGFDNEPQRCPDCRRARKQQRNNNNRGGFGGNRSGAGKSFGNRW</sequence>
<keyword evidence="4" id="KW-1185">Reference proteome</keyword>
<dbReference type="Proteomes" id="UP000248132">
    <property type="component" value="Unassembled WGS sequence"/>
</dbReference>
<evidence type="ECO:0000256" key="1">
    <source>
        <dbReference type="SAM" id="MobiDB-lite"/>
    </source>
</evidence>
<organism evidence="3 4">
    <name type="scientific">Ruminiclostridium sufflavum DSM 19573</name>
    <dbReference type="NCBI Taxonomy" id="1121337"/>
    <lineage>
        <taxon>Bacteria</taxon>
        <taxon>Bacillati</taxon>
        <taxon>Bacillota</taxon>
        <taxon>Clostridia</taxon>
        <taxon>Eubacteriales</taxon>
        <taxon>Oscillospiraceae</taxon>
        <taxon>Ruminiclostridium</taxon>
    </lineage>
</organism>
<dbReference type="InterPro" id="IPR025306">
    <property type="entry name" value="Zn-bnd_dom_prob"/>
</dbReference>
<dbReference type="Pfam" id="PF13451">
    <property type="entry name" value="zf_Tbcl"/>
    <property type="match status" value="1"/>
</dbReference>
<gene>
    <name evidence="3" type="ORF">LY28_02035</name>
</gene>
<evidence type="ECO:0000259" key="2">
    <source>
        <dbReference type="Pfam" id="PF13451"/>
    </source>
</evidence>
<name>A0A318XP22_9FIRM</name>
<comment type="caution">
    <text evidence="3">The sequence shown here is derived from an EMBL/GenBank/DDBJ whole genome shotgun (WGS) entry which is preliminary data.</text>
</comment>
<accession>A0A318XP22</accession>
<proteinExistence type="predicted"/>
<dbReference type="EMBL" id="QKMR01000011">
    <property type="protein sequence ID" value="PYG87368.1"/>
    <property type="molecule type" value="Genomic_DNA"/>
</dbReference>
<dbReference type="AlphaFoldDB" id="A0A318XP22"/>